<keyword evidence="3" id="KW-1185">Reference proteome</keyword>
<keyword evidence="1" id="KW-0812">Transmembrane</keyword>
<keyword evidence="1" id="KW-0472">Membrane</keyword>
<feature type="transmembrane region" description="Helical" evidence="1">
    <location>
        <begin position="34"/>
        <end position="52"/>
    </location>
</feature>
<feature type="transmembrane region" description="Helical" evidence="1">
    <location>
        <begin position="64"/>
        <end position="90"/>
    </location>
</feature>
<dbReference type="EMBL" id="BAAAMU010000019">
    <property type="protein sequence ID" value="GAA1632245.1"/>
    <property type="molecule type" value="Genomic_DNA"/>
</dbReference>
<keyword evidence="1" id="KW-1133">Transmembrane helix</keyword>
<feature type="transmembrane region" description="Helical" evidence="1">
    <location>
        <begin position="102"/>
        <end position="122"/>
    </location>
</feature>
<evidence type="ECO:0008006" key="4">
    <source>
        <dbReference type="Google" id="ProtNLM"/>
    </source>
</evidence>
<proteinExistence type="predicted"/>
<feature type="transmembrane region" description="Helical" evidence="1">
    <location>
        <begin position="7"/>
        <end position="28"/>
    </location>
</feature>
<feature type="transmembrane region" description="Helical" evidence="1">
    <location>
        <begin position="129"/>
        <end position="148"/>
    </location>
</feature>
<name>A0ABN2F7J9_9ACTN</name>
<gene>
    <name evidence="2" type="ORF">GCM10009733_031440</name>
</gene>
<evidence type="ECO:0000256" key="1">
    <source>
        <dbReference type="SAM" id="Phobius"/>
    </source>
</evidence>
<evidence type="ECO:0000313" key="2">
    <source>
        <dbReference type="EMBL" id="GAA1632245.1"/>
    </source>
</evidence>
<comment type="caution">
    <text evidence="2">The sequence shown here is derived from an EMBL/GenBank/DDBJ whole genome shotgun (WGS) entry which is preliminary data.</text>
</comment>
<sequence length="160" mass="16752">MDVPLRLLRWAVHATAGGLLAMAVITMLREERAAVAAAGALLGLVYAAAPAFRRREGSGYVRLAHVWLGLVTAGWAVLAVAAAPFVWLAFPLLFAYLRVLPLWAAMFGVTVLTSSAIIAAAWHAGELTMPLLVGPGVAAVVVTLLALACEAMSTAHERPS</sequence>
<evidence type="ECO:0000313" key="3">
    <source>
        <dbReference type="Proteomes" id="UP001500064"/>
    </source>
</evidence>
<accession>A0ABN2F7J9</accession>
<reference evidence="2 3" key="1">
    <citation type="journal article" date="2019" name="Int. J. Syst. Evol. Microbiol.">
        <title>The Global Catalogue of Microorganisms (GCM) 10K type strain sequencing project: providing services to taxonomists for standard genome sequencing and annotation.</title>
        <authorList>
            <consortium name="The Broad Institute Genomics Platform"/>
            <consortium name="The Broad Institute Genome Sequencing Center for Infectious Disease"/>
            <person name="Wu L."/>
            <person name="Ma J."/>
        </authorList>
    </citation>
    <scope>NUCLEOTIDE SEQUENCE [LARGE SCALE GENOMIC DNA]</scope>
    <source>
        <strain evidence="2 3">JCM 13929</strain>
    </source>
</reference>
<protein>
    <recommendedName>
        <fullName evidence="4">Sensor histidine kinase</fullName>
    </recommendedName>
</protein>
<dbReference type="Proteomes" id="UP001500064">
    <property type="component" value="Unassembled WGS sequence"/>
</dbReference>
<organism evidence="2 3">
    <name type="scientific">Nonomuraea maheshkhaliensis</name>
    <dbReference type="NCBI Taxonomy" id="419590"/>
    <lineage>
        <taxon>Bacteria</taxon>
        <taxon>Bacillati</taxon>
        <taxon>Actinomycetota</taxon>
        <taxon>Actinomycetes</taxon>
        <taxon>Streptosporangiales</taxon>
        <taxon>Streptosporangiaceae</taxon>
        <taxon>Nonomuraea</taxon>
    </lineage>
</organism>